<reference evidence="1" key="2">
    <citation type="submission" date="2023-01" db="EMBL/GenBank/DDBJ databases">
        <authorList>
            <person name="Sun Q."/>
            <person name="Evtushenko L."/>
        </authorList>
    </citation>
    <scope>NUCLEOTIDE SEQUENCE</scope>
    <source>
        <strain evidence="1">VKM Ac-1020</strain>
    </source>
</reference>
<organism evidence="1 2">
    <name type="scientific">Microbacterium barkeri</name>
    <dbReference type="NCBI Taxonomy" id="33917"/>
    <lineage>
        <taxon>Bacteria</taxon>
        <taxon>Bacillati</taxon>
        <taxon>Actinomycetota</taxon>
        <taxon>Actinomycetes</taxon>
        <taxon>Micrococcales</taxon>
        <taxon>Microbacteriaceae</taxon>
        <taxon>Microbacterium</taxon>
    </lineage>
</organism>
<evidence type="ECO:0000313" key="2">
    <source>
        <dbReference type="Proteomes" id="UP001142462"/>
    </source>
</evidence>
<sequence>MRNGTTAGAGPVAGTDATEGMRWMSVVFLQGQEADEVLDLIDRHGPETAARHLAQWDCGEETRDAALVNGYVYDEIPQAATDRVLRDDASPYALTYNHHFGYVSLLRRFVPVAEEAPRSVPRPEW</sequence>
<comment type="caution">
    <text evidence="1">The sequence shown here is derived from an EMBL/GenBank/DDBJ whole genome shotgun (WGS) entry which is preliminary data.</text>
</comment>
<evidence type="ECO:0000313" key="1">
    <source>
        <dbReference type="EMBL" id="GLJ63086.1"/>
    </source>
</evidence>
<gene>
    <name evidence="1" type="ORF">GCM10017576_32170</name>
</gene>
<dbReference type="AlphaFoldDB" id="A0A9W6LY26"/>
<name>A0A9W6LY26_9MICO</name>
<dbReference type="Proteomes" id="UP001142462">
    <property type="component" value="Unassembled WGS sequence"/>
</dbReference>
<protein>
    <submittedName>
        <fullName evidence="1">Uncharacterized protein</fullName>
    </submittedName>
</protein>
<proteinExistence type="predicted"/>
<dbReference type="EMBL" id="BSEJ01000024">
    <property type="protein sequence ID" value="GLJ63086.1"/>
    <property type="molecule type" value="Genomic_DNA"/>
</dbReference>
<accession>A0A9W6LY26</accession>
<keyword evidence="2" id="KW-1185">Reference proteome</keyword>
<reference evidence="1" key="1">
    <citation type="journal article" date="2014" name="Int. J. Syst. Evol. Microbiol.">
        <title>Complete genome sequence of Corynebacterium casei LMG S-19264T (=DSM 44701T), isolated from a smear-ripened cheese.</title>
        <authorList>
            <consortium name="US DOE Joint Genome Institute (JGI-PGF)"/>
            <person name="Walter F."/>
            <person name="Albersmeier A."/>
            <person name="Kalinowski J."/>
            <person name="Ruckert C."/>
        </authorList>
    </citation>
    <scope>NUCLEOTIDE SEQUENCE</scope>
    <source>
        <strain evidence="1">VKM Ac-1020</strain>
    </source>
</reference>